<evidence type="ECO:0000256" key="8">
    <source>
        <dbReference type="RuleBase" id="RU060637"/>
    </source>
</evidence>
<evidence type="ECO:0000256" key="1">
    <source>
        <dbReference type="ARBA" id="ARBA00008295"/>
    </source>
</evidence>
<dbReference type="Pfam" id="PF00822">
    <property type="entry name" value="PMP22_Claudin"/>
    <property type="match status" value="1"/>
</dbReference>
<dbReference type="AlphaFoldDB" id="A0A3Q2C9R2"/>
<feature type="transmembrane region" description="Helical" evidence="8">
    <location>
        <begin position="125"/>
        <end position="146"/>
    </location>
</feature>
<name>A0A3Q2C9R2_CYPVA</name>
<dbReference type="RefSeq" id="XP_015247557.1">
    <property type="nucleotide sequence ID" value="XM_015392071.1"/>
</dbReference>
<comment type="function">
    <text evidence="8">Claudins function as major constituents of the tight junction complexes that regulate the permeability of epithelia.</text>
</comment>
<evidence type="ECO:0000256" key="7">
    <source>
        <dbReference type="ARBA" id="ARBA00023136"/>
    </source>
</evidence>
<dbReference type="InterPro" id="IPR017974">
    <property type="entry name" value="Claudin_CS"/>
</dbReference>
<feature type="transmembrane region" description="Helical" evidence="8">
    <location>
        <begin position="78"/>
        <end position="104"/>
    </location>
</feature>
<dbReference type="GO" id="GO:0005923">
    <property type="term" value="C:bicellular tight junction"/>
    <property type="evidence" value="ECO:0007669"/>
    <property type="project" value="UniProtKB-SubCell"/>
</dbReference>
<evidence type="ECO:0000256" key="2">
    <source>
        <dbReference type="ARBA" id="ARBA00022427"/>
    </source>
</evidence>
<keyword evidence="5 8" id="KW-0965">Cell junction</keyword>
<sequence>MDSPACVLELLGMLVYIGGWLCALASTILPQWLTMSTSLLPIESYDLGLWETCVVQDIGGTECRSYDSLLGLSRHLKLARILMCTALAMALLGILVAIPGLHLINNCKNYNGHNSKMTLKITGGVLGMMSGVLCLVPVSYIANLAVMHFFDETVPEVVPRWEFGDALFIGWAAGFLLFVAGLIMVSSSLCFLVEHQPEPHHQVMSLDRKLRKHSAYV</sequence>
<dbReference type="STRING" id="28743.ENSCVAP00000001498"/>
<dbReference type="GeneID" id="107095780"/>
<evidence type="ECO:0000256" key="6">
    <source>
        <dbReference type="ARBA" id="ARBA00022989"/>
    </source>
</evidence>
<evidence type="ECO:0000256" key="5">
    <source>
        <dbReference type="ARBA" id="ARBA00022949"/>
    </source>
</evidence>
<evidence type="ECO:0000313" key="9">
    <source>
        <dbReference type="Ensembl" id="ENSCVAP00000001498.1"/>
    </source>
</evidence>
<dbReference type="GeneTree" id="ENSGT00940000164897"/>
<dbReference type="InterPro" id="IPR004031">
    <property type="entry name" value="PMP22/EMP/MP20/Claudin"/>
</dbReference>
<dbReference type="PRINTS" id="PR01077">
    <property type="entry name" value="CLAUDIN"/>
</dbReference>
<proteinExistence type="inferred from homology"/>
<dbReference type="PROSITE" id="PS01346">
    <property type="entry name" value="CLAUDIN"/>
    <property type="match status" value="1"/>
</dbReference>
<feature type="transmembrane region" description="Helical" evidence="8">
    <location>
        <begin position="166"/>
        <end position="193"/>
    </location>
</feature>
<dbReference type="PANTHER" id="PTHR12002">
    <property type="entry name" value="CLAUDIN"/>
    <property type="match status" value="1"/>
</dbReference>
<dbReference type="OrthoDB" id="8612291at2759"/>
<comment type="similarity">
    <text evidence="1 8">Belongs to the claudin family.</text>
</comment>
<dbReference type="KEGG" id="cvg:107095780"/>
<reference evidence="9" key="1">
    <citation type="submission" date="2025-08" db="UniProtKB">
        <authorList>
            <consortium name="Ensembl"/>
        </authorList>
    </citation>
    <scope>IDENTIFICATION</scope>
</reference>
<dbReference type="Gene3D" id="1.20.140.150">
    <property type="match status" value="1"/>
</dbReference>
<dbReference type="OMA" id="SYMAHLA"/>
<feature type="transmembrane region" description="Helical" evidence="8">
    <location>
        <begin position="7"/>
        <end position="29"/>
    </location>
</feature>
<dbReference type="Proteomes" id="UP000265020">
    <property type="component" value="Unassembled WGS sequence"/>
</dbReference>
<dbReference type="InterPro" id="IPR006187">
    <property type="entry name" value="Claudin"/>
</dbReference>
<keyword evidence="4 8" id="KW-0812">Transmembrane</keyword>
<keyword evidence="10" id="KW-1185">Reference proteome</keyword>
<accession>A0A3Q2C9R2</accession>
<keyword evidence="3 8" id="KW-1003">Cell membrane</keyword>
<keyword evidence="2 8" id="KW-0796">Tight junction</keyword>
<dbReference type="GO" id="GO:0005886">
    <property type="term" value="C:plasma membrane"/>
    <property type="evidence" value="ECO:0007669"/>
    <property type="project" value="UniProtKB-SubCell"/>
</dbReference>
<organism evidence="9 10">
    <name type="scientific">Cyprinodon variegatus</name>
    <name type="common">Sheepshead minnow</name>
    <dbReference type="NCBI Taxonomy" id="28743"/>
    <lineage>
        <taxon>Eukaryota</taxon>
        <taxon>Metazoa</taxon>
        <taxon>Chordata</taxon>
        <taxon>Craniata</taxon>
        <taxon>Vertebrata</taxon>
        <taxon>Euteleostomi</taxon>
        <taxon>Actinopterygii</taxon>
        <taxon>Neopterygii</taxon>
        <taxon>Teleostei</taxon>
        <taxon>Neoteleostei</taxon>
        <taxon>Acanthomorphata</taxon>
        <taxon>Ovalentaria</taxon>
        <taxon>Atherinomorphae</taxon>
        <taxon>Cyprinodontiformes</taxon>
        <taxon>Cyprinodontidae</taxon>
        <taxon>Cyprinodon</taxon>
    </lineage>
</organism>
<evidence type="ECO:0000313" key="10">
    <source>
        <dbReference type="Proteomes" id="UP000265020"/>
    </source>
</evidence>
<keyword evidence="6 8" id="KW-1133">Transmembrane helix</keyword>
<protein>
    <recommendedName>
        <fullName evidence="8">Claudin</fullName>
    </recommendedName>
</protein>
<comment type="subcellular location">
    <subcellularLocation>
        <location evidence="8">Cell junction</location>
        <location evidence="8">Tight junction</location>
    </subcellularLocation>
    <subcellularLocation>
        <location evidence="8">Cell membrane</location>
        <topology evidence="8">Multi-pass membrane protein</topology>
    </subcellularLocation>
</comment>
<keyword evidence="7 8" id="KW-0472">Membrane</keyword>
<evidence type="ECO:0000256" key="4">
    <source>
        <dbReference type="ARBA" id="ARBA00022692"/>
    </source>
</evidence>
<evidence type="ECO:0000256" key="3">
    <source>
        <dbReference type="ARBA" id="ARBA00022475"/>
    </source>
</evidence>
<reference evidence="9" key="2">
    <citation type="submission" date="2025-09" db="UniProtKB">
        <authorList>
            <consortium name="Ensembl"/>
        </authorList>
    </citation>
    <scope>IDENTIFICATION</scope>
</reference>
<dbReference type="GO" id="GO:0005198">
    <property type="term" value="F:structural molecule activity"/>
    <property type="evidence" value="ECO:0007669"/>
    <property type="project" value="InterPro"/>
</dbReference>
<dbReference type="Ensembl" id="ENSCVAT00000013316.1">
    <property type="protein sequence ID" value="ENSCVAP00000001498.1"/>
    <property type="gene ID" value="ENSCVAG00000002491.1"/>
</dbReference>